<protein>
    <recommendedName>
        <fullName evidence="2">histidine kinase</fullName>
        <ecNumber evidence="2">2.7.13.3</ecNumber>
    </recommendedName>
</protein>
<dbReference type="EC" id="2.7.13.3" evidence="2"/>
<evidence type="ECO:0000259" key="12">
    <source>
        <dbReference type="PROSITE" id="PS50113"/>
    </source>
</evidence>
<dbReference type="InterPro" id="IPR000014">
    <property type="entry name" value="PAS"/>
</dbReference>
<keyword evidence="9" id="KW-0812">Transmembrane</keyword>
<evidence type="ECO:0000256" key="7">
    <source>
        <dbReference type="ARBA" id="ARBA00022840"/>
    </source>
</evidence>
<keyword evidence="8" id="KW-0902">Two-component regulatory system</keyword>
<dbReference type="Pfam" id="PF02518">
    <property type="entry name" value="HATPase_c"/>
    <property type="match status" value="1"/>
</dbReference>
<keyword evidence="6 13" id="KW-0418">Kinase</keyword>
<keyword evidence="9" id="KW-0472">Membrane</keyword>
<dbReference type="GO" id="GO:0016301">
    <property type="term" value="F:kinase activity"/>
    <property type="evidence" value="ECO:0007669"/>
    <property type="project" value="UniProtKB-KW"/>
</dbReference>
<dbReference type="Gene3D" id="3.30.565.10">
    <property type="entry name" value="Histidine kinase-like ATPase, C-terminal domain"/>
    <property type="match status" value="1"/>
</dbReference>
<name>A0ABQ3GW92_9NEIS</name>
<evidence type="ECO:0000313" key="13">
    <source>
        <dbReference type="EMBL" id="GHD55733.1"/>
    </source>
</evidence>
<dbReference type="NCBIfam" id="TIGR00229">
    <property type="entry name" value="sensory_box"/>
    <property type="match status" value="1"/>
</dbReference>
<accession>A0ABQ3GW92</accession>
<dbReference type="PROSITE" id="PS50113">
    <property type="entry name" value="PAC"/>
    <property type="match status" value="1"/>
</dbReference>
<evidence type="ECO:0000256" key="8">
    <source>
        <dbReference type="ARBA" id="ARBA00023012"/>
    </source>
</evidence>
<comment type="caution">
    <text evidence="13">The sequence shown here is derived from an EMBL/GenBank/DDBJ whole genome shotgun (WGS) entry which is preliminary data.</text>
</comment>
<dbReference type="SMART" id="SM00091">
    <property type="entry name" value="PAS"/>
    <property type="match status" value="1"/>
</dbReference>
<evidence type="ECO:0000259" key="11">
    <source>
        <dbReference type="PROSITE" id="PS50112"/>
    </source>
</evidence>
<gene>
    <name evidence="13" type="ORF">GCM10007350_01760</name>
</gene>
<dbReference type="InterPro" id="IPR004358">
    <property type="entry name" value="Sig_transdc_His_kin-like_C"/>
</dbReference>
<evidence type="ECO:0000256" key="9">
    <source>
        <dbReference type="SAM" id="Phobius"/>
    </source>
</evidence>
<dbReference type="SUPFAM" id="SSF55874">
    <property type="entry name" value="ATPase domain of HSP90 chaperone/DNA topoisomerase II/histidine kinase"/>
    <property type="match status" value="1"/>
</dbReference>
<evidence type="ECO:0000256" key="2">
    <source>
        <dbReference type="ARBA" id="ARBA00012438"/>
    </source>
</evidence>
<keyword evidence="9" id="KW-1133">Transmembrane helix</keyword>
<comment type="catalytic activity">
    <reaction evidence="1">
        <text>ATP + protein L-histidine = ADP + protein N-phospho-L-histidine.</text>
        <dbReference type="EC" id="2.7.13.3"/>
    </reaction>
</comment>
<dbReference type="PANTHER" id="PTHR43065">
    <property type="entry name" value="SENSOR HISTIDINE KINASE"/>
    <property type="match status" value="1"/>
</dbReference>
<dbReference type="Pfam" id="PF00512">
    <property type="entry name" value="HisKA"/>
    <property type="match status" value="1"/>
</dbReference>
<dbReference type="CDD" id="cd00082">
    <property type="entry name" value="HisKA"/>
    <property type="match status" value="1"/>
</dbReference>
<dbReference type="PRINTS" id="PR00344">
    <property type="entry name" value="BCTRLSENSOR"/>
</dbReference>
<feature type="transmembrane region" description="Helical" evidence="9">
    <location>
        <begin position="252"/>
        <end position="273"/>
    </location>
</feature>
<organism evidence="13 14">
    <name type="scientific">Jeongeupia chitinilytica</name>
    <dbReference type="NCBI Taxonomy" id="1041641"/>
    <lineage>
        <taxon>Bacteria</taxon>
        <taxon>Pseudomonadati</taxon>
        <taxon>Pseudomonadota</taxon>
        <taxon>Betaproteobacteria</taxon>
        <taxon>Neisseriales</taxon>
        <taxon>Chitinibacteraceae</taxon>
        <taxon>Jeongeupia</taxon>
    </lineage>
</organism>
<sequence length="767" mass="84863">MRIFPHRDRGQWPWLLAYLAIGLTLAVLLGYAAYDARQTRLARVSTLAQDLLWQEQAIRLHLQTNQNVIENLAYSLAADAIRPADFSARADALMKANPEIIAVEYISREGKRLGGLPVYSDRPNSLPPLNDPALIDALEGAASLGRPTYSAVIYRNIPQIVLVVPYFRSTVYEGAVLASYSLPQLMQLQVPWWMVQRYDLVLLDQDGQALVPADYTGPQDRLSKEVGFASPGNGLKLRASVRSEPSPARRQLAMLVASVVLLLTMLVWALTLVKKRMSERQRAEDALRDEIGFRSAMEDSLTTGLLAIGREGELIYVNPGFCQLVGWRADELVGLVPPMPFWPPERLSHCASAFQAIRMGNSPAGGMQLRFMRRDGERFDVRLYASRLIDGRGEHRGWMASLYDTTEIRREREALATSRMQLRTVLEGLDASVSVTDARTGALLYRNRGHASRFSLNADAECCLVPLGSQPLHDGQVEECLDTISGRWFAVQRRSLDWVDGRPVWLEIATDITARRQAAEEARLRDERLQHTARLVSMGEMASSLAHELNQPLAAIAGYAAAGDSLLEIEPPALKRARETLGKIGDQAARAGQIIRGIRNFVAKRAPREDECRIDALLAVPMELLAPLARKAQVQIVVEVPSGLPSFRGDGVMLEQVLFNLMKNGIEAMATLPPAPRRLTVHAGVVDGALEVSVSDQGVGFSSPNSLFQPFFSTKPDGMGMGLNICRSVMEQHRGHLRVENPPEGGCRFVCRLPLTDTRTDMTEENA</sequence>
<proteinExistence type="predicted"/>
<dbReference type="InterPro" id="IPR035965">
    <property type="entry name" value="PAS-like_dom_sf"/>
</dbReference>
<keyword evidence="4" id="KW-0808">Transferase</keyword>
<dbReference type="RefSeq" id="WP_189458266.1">
    <property type="nucleotide sequence ID" value="NZ_BMYO01000001.1"/>
</dbReference>
<dbReference type="InterPro" id="IPR005467">
    <property type="entry name" value="His_kinase_dom"/>
</dbReference>
<evidence type="ECO:0000313" key="14">
    <source>
        <dbReference type="Proteomes" id="UP000604737"/>
    </source>
</evidence>
<keyword evidence="14" id="KW-1185">Reference proteome</keyword>
<dbReference type="SMART" id="SM00388">
    <property type="entry name" value="HisKA"/>
    <property type="match status" value="1"/>
</dbReference>
<dbReference type="CDD" id="cd00130">
    <property type="entry name" value="PAS"/>
    <property type="match status" value="1"/>
</dbReference>
<dbReference type="PROSITE" id="PS50112">
    <property type="entry name" value="PAS"/>
    <property type="match status" value="1"/>
</dbReference>
<evidence type="ECO:0000256" key="4">
    <source>
        <dbReference type="ARBA" id="ARBA00022679"/>
    </source>
</evidence>
<evidence type="ECO:0000256" key="5">
    <source>
        <dbReference type="ARBA" id="ARBA00022741"/>
    </source>
</evidence>
<dbReference type="SUPFAM" id="SSF47384">
    <property type="entry name" value="Homodimeric domain of signal transducing histidine kinase"/>
    <property type="match status" value="1"/>
</dbReference>
<reference evidence="14" key="1">
    <citation type="journal article" date="2019" name="Int. J. Syst. Evol. Microbiol.">
        <title>The Global Catalogue of Microorganisms (GCM) 10K type strain sequencing project: providing services to taxonomists for standard genome sequencing and annotation.</title>
        <authorList>
            <consortium name="The Broad Institute Genomics Platform"/>
            <consortium name="The Broad Institute Genome Sequencing Center for Infectious Disease"/>
            <person name="Wu L."/>
            <person name="Ma J."/>
        </authorList>
    </citation>
    <scope>NUCLEOTIDE SEQUENCE [LARGE SCALE GENOMIC DNA]</scope>
    <source>
        <strain evidence="14">KCTC 23701</strain>
    </source>
</reference>
<dbReference type="SUPFAM" id="SSF55785">
    <property type="entry name" value="PYP-like sensor domain (PAS domain)"/>
    <property type="match status" value="2"/>
</dbReference>
<feature type="domain" description="Histidine kinase" evidence="10">
    <location>
        <begin position="544"/>
        <end position="757"/>
    </location>
</feature>
<dbReference type="InterPro" id="IPR036097">
    <property type="entry name" value="HisK_dim/P_sf"/>
</dbReference>
<feature type="domain" description="PAC" evidence="12">
    <location>
        <begin position="365"/>
        <end position="417"/>
    </location>
</feature>
<dbReference type="PANTHER" id="PTHR43065:SF10">
    <property type="entry name" value="PEROXIDE STRESS-ACTIVATED HISTIDINE KINASE MAK3"/>
    <property type="match status" value="1"/>
</dbReference>
<evidence type="ECO:0000256" key="3">
    <source>
        <dbReference type="ARBA" id="ARBA00022553"/>
    </source>
</evidence>
<dbReference type="SMART" id="SM00086">
    <property type="entry name" value="PAC"/>
    <property type="match status" value="1"/>
</dbReference>
<evidence type="ECO:0000256" key="1">
    <source>
        <dbReference type="ARBA" id="ARBA00000085"/>
    </source>
</evidence>
<keyword evidence="3" id="KW-0597">Phosphoprotein</keyword>
<dbReference type="Gene3D" id="1.10.287.130">
    <property type="match status" value="1"/>
</dbReference>
<dbReference type="InterPro" id="IPR036890">
    <property type="entry name" value="HATPase_C_sf"/>
</dbReference>
<dbReference type="InterPro" id="IPR003661">
    <property type="entry name" value="HisK_dim/P_dom"/>
</dbReference>
<feature type="domain" description="PAS" evidence="11">
    <location>
        <begin position="289"/>
        <end position="334"/>
    </location>
</feature>
<keyword evidence="5" id="KW-0547">Nucleotide-binding</keyword>
<dbReference type="InterPro" id="IPR000700">
    <property type="entry name" value="PAS-assoc_C"/>
</dbReference>
<dbReference type="InterPro" id="IPR001610">
    <property type="entry name" value="PAC"/>
</dbReference>
<dbReference type="InterPro" id="IPR013767">
    <property type="entry name" value="PAS_fold"/>
</dbReference>
<keyword evidence="7" id="KW-0067">ATP-binding</keyword>
<dbReference type="SMART" id="SM00387">
    <property type="entry name" value="HATPase_c"/>
    <property type="match status" value="1"/>
</dbReference>
<dbReference type="InterPro" id="IPR003594">
    <property type="entry name" value="HATPase_dom"/>
</dbReference>
<feature type="transmembrane region" description="Helical" evidence="9">
    <location>
        <begin position="12"/>
        <end position="34"/>
    </location>
</feature>
<dbReference type="Proteomes" id="UP000604737">
    <property type="component" value="Unassembled WGS sequence"/>
</dbReference>
<dbReference type="Gene3D" id="3.30.450.20">
    <property type="entry name" value="PAS domain"/>
    <property type="match status" value="1"/>
</dbReference>
<evidence type="ECO:0000259" key="10">
    <source>
        <dbReference type="PROSITE" id="PS50109"/>
    </source>
</evidence>
<evidence type="ECO:0000256" key="6">
    <source>
        <dbReference type="ARBA" id="ARBA00022777"/>
    </source>
</evidence>
<dbReference type="Pfam" id="PF00989">
    <property type="entry name" value="PAS"/>
    <property type="match status" value="1"/>
</dbReference>
<dbReference type="PROSITE" id="PS50109">
    <property type="entry name" value="HIS_KIN"/>
    <property type="match status" value="1"/>
</dbReference>
<dbReference type="EMBL" id="BMYO01000001">
    <property type="protein sequence ID" value="GHD55733.1"/>
    <property type="molecule type" value="Genomic_DNA"/>
</dbReference>